<feature type="transmembrane region" description="Helical" evidence="3">
    <location>
        <begin position="7"/>
        <end position="24"/>
    </location>
</feature>
<evidence type="ECO:0000259" key="4">
    <source>
        <dbReference type="Pfam" id="PF00905"/>
    </source>
</evidence>
<keyword evidence="3" id="KW-1133">Transmembrane helix</keyword>
<dbReference type="Gene3D" id="3.30.450.330">
    <property type="match status" value="1"/>
</dbReference>
<evidence type="ECO:0000259" key="5">
    <source>
        <dbReference type="Pfam" id="PF03717"/>
    </source>
</evidence>
<dbReference type="InterPro" id="IPR005311">
    <property type="entry name" value="PBP_dimer"/>
</dbReference>
<dbReference type="SUPFAM" id="SSF56601">
    <property type="entry name" value="beta-lactamase/transpeptidase-like"/>
    <property type="match status" value="1"/>
</dbReference>
<dbReference type="PANTHER" id="PTHR30627">
    <property type="entry name" value="PEPTIDOGLYCAN D,D-TRANSPEPTIDASE"/>
    <property type="match status" value="1"/>
</dbReference>
<gene>
    <name evidence="6" type="ORF">A3B50_02400</name>
</gene>
<reference evidence="6 7" key="1">
    <citation type="journal article" date="2016" name="Nat. Commun.">
        <title>Thousands of microbial genomes shed light on interconnected biogeochemical processes in an aquifer system.</title>
        <authorList>
            <person name="Anantharaman K."/>
            <person name="Brown C.T."/>
            <person name="Hug L.A."/>
            <person name="Sharon I."/>
            <person name="Castelle C.J."/>
            <person name="Probst A.J."/>
            <person name="Thomas B.C."/>
            <person name="Singh A."/>
            <person name="Wilkins M.J."/>
            <person name="Karaoz U."/>
            <person name="Brodie E.L."/>
            <person name="Williams K.H."/>
            <person name="Hubbard S.S."/>
            <person name="Banfield J.F."/>
        </authorList>
    </citation>
    <scope>NUCLEOTIDE SEQUENCE [LARGE SCALE GENOMIC DNA]</scope>
</reference>
<dbReference type="Proteomes" id="UP000178558">
    <property type="component" value="Unassembled WGS sequence"/>
</dbReference>
<dbReference type="EMBL" id="MGAQ01000015">
    <property type="protein sequence ID" value="OGK50609.1"/>
    <property type="molecule type" value="Genomic_DNA"/>
</dbReference>
<dbReference type="Gene3D" id="3.40.710.10">
    <property type="entry name" value="DD-peptidase/beta-lactamase superfamily"/>
    <property type="match status" value="1"/>
</dbReference>
<dbReference type="GO" id="GO:0005886">
    <property type="term" value="C:plasma membrane"/>
    <property type="evidence" value="ECO:0007669"/>
    <property type="project" value="TreeGrafter"/>
</dbReference>
<organism evidence="6 7">
    <name type="scientific">Candidatus Roizmanbacteria bacterium RIFCSPLOWO2_01_FULL_40_42</name>
    <dbReference type="NCBI Taxonomy" id="1802066"/>
    <lineage>
        <taxon>Bacteria</taxon>
        <taxon>Candidatus Roizmaniibacteriota</taxon>
    </lineage>
</organism>
<evidence type="ECO:0000256" key="1">
    <source>
        <dbReference type="ARBA" id="ARBA00004370"/>
    </source>
</evidence>
<dbReference type="SUPFAM" id="SSF56519">
    <property type="entry name" value="Penicillin binding protein dimerisation domain"/>
    <property type="match status" value="1"/>
</dbReference>
<dbReference type="GO" id="GO:0071555">
    <property type="term" value="P:cell wall organization"/>
    <property type="evidence" value="ECO:0007669"/>
    <property type="project" value="TreeGrafter"/>
</dbReference>
<dbReference type="InterPro" id="IPR036138">
    <property type="entry name" value="PBP_dimer_sf"/>
</dbReference>
<keyword evidence="3" id="KW-0812">Transmembrane</keyword>
<comment type="subcellular location">
    <subcellularLocation>
        <location evidence="1">Membrane</location>
    </subcellularLocation>
</comment>
<feature type="domain" description="Penicillin-binding protein transpeptidase" evidence="4">
    <location>
        <begin position="236"/>
        <end position="539"/>
    </location>
</feature>
<comment type="caution">
    <text evidence="6">The sequence shown here is derived from an EMBL/GenBank/DDBJ whole genome shotgun (WGS) entry which is preliminary data.</text>
</comment>
<dbReference type="GO" id="GO:0008658">
    <property type="term" value="F:penicillin binding"/>
    <property type="evidence" value="ECO:0007669"/>
    <property type="project" value="InterPro"/>
</dbReference>
<name>A0A1F7J4S5_9BACT</name>
<dbReference type="Pfam" id="PF03717">
    <property type="entry name" value="PBP_dimer"/>
    <property type="match status" value="1"/>
</dbReference>
<dbReference type="InterPro" id="IPR050515">
    <property type="entry name" value="Beta-lactam/transpept"/>
</dbReference>
<evidence type="ECO:0008006" key="8">
    <source>
        <dbReference type="Google" id="ProtNLM"/>
    </source>
</evidence>
<dbReference type="InterPro" id="IPR001460">
    <property type="entry name" value="PCN-bd_Tpept"/>
</dbReference>
<evidence type="ECO:0000256" key="2">
    <source>
        <dbReference type="ARBA" id="ARBA00023136"/>
    </source>
</evidence>
<proteinExistence type="predicted"/>
<dbReference type="InterPro" id="IPR012338">
    <property type="entry name" value="Beta-lactam/transpept-like"/>
</dbReference>
<dbReference type="Gene3D" id="3.90.1310.10">
    <property type="entry name" value="Penicillin-binding protein 2a (Domain 2)"/>
    <property type="match status" value="1"/>
</dbReference>
<evidence type="ECO:0000256" key="3">
    <source>
        <dbReference type="SAM" id="Phobius"/>
    </source>
</evidence>
<sequence>MFKLRIVFLLFAFFFLFIIIRLFYIQIIDPLSSAANGYLKYKKILPQRGKIYDRNYEPIAINQSHYRLFIEPKKMKDKDKLVKGLEEVLKLGEATLEAKIDETKVWLAVTSGLTKEQKQKIERYKFPEVGFEDELDRYYPEASLAAHLVGFVGKNQKNEDIGYFGVEGYYDKELGGLPGFLKAERDLLGRPILLGNQEKIEPENGHDVILTIDKSVQEIIKQKLKNGVERYKAKEGCVIVADPFTMEIVALACLPDFDVENYFKFSESYFTNHAISSVYEPGSTFKPLVVAAALQEKKIKSDDFYNEKGPVQFGQYQIKTWNDKYEGKISITRILEKSSNVGMVFIGEKLGQKNIISYLKKYGFGDLTGIDLQGEAGGVVKQESDFKAIDYATATFGQGIGVTPMQMITAFSALVNGGELLKPHVVKKIIDGDEERIVGKREVRKILNERTSEIIKRMLVATVENGEYKWDRPKGYRIGGKTGTAQIPVQGKYDASKTIASFIGFAPADKPRFIAIVILKEPKTSIYGSETAAPLFFEIAKDLLVYYNIAPVQ</sequence>
<evidence type="ECO:0000313" key="7">
    <source>
        <dbReference type="Proteomes" id="UP000178558"/>
    </source>
</evidence>
<evidence type="ECO:0000313" key="6">
    <source>
        <dbReference type="EMBL" id="OGK50609.1"/>
    </source>
</evidence>
<dbReference type="AlphaFoldDB" id="A0A1F7J4S5"/>
<keyword evidence="2 3" id="KW-0472">Membrane</keyword>
<protein>
    <recommendedName>
        <fullName evidence="8">Penicillin-binding protein transpeptidase domain-containing protein</fullName>
    </recommendedName>
</protein>
<feature type="domain" description="Penicillin-binding protein dimerisation" evidence="5">
    <location>
        <begin position="44"/>
        <end position="192"/>
    </location>
</feature>
<dbReference type="Pfam" id="PF00905">
    <property type="entry name" value="Transpeptidase"/>
    <property type="match status" value="1"/>
</dbReference>
<dbReference type="PANTHER" id="PTHR30627:SF1">
    <property type="entry name" value="PEPTIDOGLYCAN D,D-TRANSPEPTIDASE FTSI"/>
    <property type="match status" value="1"/>
</dbReference>
<accession>A0A1F7J4S5</accession>